<reference evidence="2" key="1">
    <citation type="journal article" date="2021" name="Nat. Commun.">
        <title>Genetic determinants of endophytism in the Arabidopsis root mycobiome.</title>
        <authorList>
            <person name="Mesny F."/>
            <person name="Miyauchi S."/>
            <person name="Thiergart T."/>
            <person name="Pickel B."/>
            <person name="Atanasova L."/>
            <person name="Karlsson M."/>
            <person name="Huettel B."/>
            <person name="Barry K.W."/>
            <person name="Haridas S."/>
            <person name="Chen C."/>
            <person name="Bauer D."/>
            <person name="Andreopoulos W."/>
            <person name="Pangilinan J."/>
            <person name="LaButti K."/>
            <person name="Riley R."/>
            <person name="Lipzen A."/>
            <person name="Clum A."/>
            <person name="Drula E."/>
            <person name="Henrissat B."/>
            <person name="Kohler A."/>
            <person name="Grigoriev I.V."/>
            <person name="Martin F.M."/>
            <person name="Hacquard S."/>
        </authorList>
    </citation>
    <scope>NUCLEOTIDE SEQUENCE</scope>
    <source>
        <strain evidence="2">MPI-CAGE-AT-0147</strain>
    </source>
</reference>
<accession>A0A9P9JNC3</accession>
<proteinExistence type="predicted"/>
<keyword evidence="3" id="KW-1185">Reference proteome</keyword>
<dbReference type="EMBL" id="JAGMUV010000001">
    <property type="protein sequence ID" value="KAH7176620.1"/>
    <property type="molecule type" value="Genomic_DNA"/>
</dbReference>
<dbReference type="AlphaFoldDB" id="A0A9P9JNC3"/>
<evidence type="ECO:0000256" key="1">
    <source>
        <dbReference type="SAM" id="MobiDB-lite"/>
    </source>
</evidence>
<dbReference type="Proteomes" id="UP000738349">
    <property type="component" value="Unassembled WGS sequence"/>
</dbReference>
<name>A0A9P9JNC3_9HYPO</name>
<comment type="caution">
    <text evidence="2">The sequence shown here is derived from an EMBL/GenBank/DDBJ whole genome shotgun (WGS) entry which is preliminary data.</text>
</comment>
<dbReference type="OrthoDB" id="5397183at2759"/>
<feature type="compositionally biased region" description="Polar residues" evidence="1">
    <location>
        <begin position="18"/>
        <end position="43"/>
    </location>
</feature>
<feature type="region of interest" description="Disordered" evidence="1">
    <location>
        <begin position="1"/>
        <end position="53"/>
    </location>
</feature>
<gene>
    <name evidence="2" type="ORF">EDB81DRAFT_875421</name>
</gene>
<organism evidence="2 3">
    <name type="scientific">Dactylonectria macrodidyma</name>
    <dbReference type="NCBI Taxonomy" id="307937"/>
    <lineage>
        <taxon>Eukaryota</taxon>
        <taxon>Fungi</taxon>
        <taxon>Dikarya</taxon>
        <taxon>Ascomycota</taxon>
        <taxon>Pezizomycotina</taxon>
        <taxon>Sordariomycetes</taxon>
        <taxon>Hypocreomycetidae</taxon>
        <taxon>Hypocreales</taxon>
        <taxon>Nectriaceae</taxon>
        <taxon>Dactylonectria</taxon>
    </lineage>
</organism>
<protein>
    <submittedName>
        <fullName evidence="2">Uncharacterized protein</fullName>
    </submittedName>
</protein>
<sequence length="453" mass="50520">MPTPPSKIWPIGNARSFGISTSNPPDLDCPTTTLEPGSEPHSPNSRETKRYALDSIDDEFYDSSRKRLRAESQAPLTFPPTPLLYLQTPTPSSCLPWTPDLLAEGSGFEKHDSMPHICRAFEPTVSVLSAGKRTKNKSQASEIPDPFDDQELEQLMVQMSDGILTSAPQVLANPDDTEDTFSLADLDEETIAELLSESSLQVNQRPPSSVVRAYDRDSRSANEFDPGLQHSSPYTETLAVAVPFKDDSPLEQEVDWAHVHERAHSLMNGNSPSGSEGTKTLHSVGCLPTRNASLCHIPQSSATVGATPPASKKMFLKPYKTFFCIQEMLSSKVEIFKNQPDIIFELFARVVYSSRENIYRKQYFQFRSLLEESPPYLNGVLNGFEVGGPLDCASQEFLWPNVAGRKCYCRCKLRQDTRSDLGWSILVLSIQSMTWKQIEGVMDKFGRNDLDKV</sequence>
<evidence type="ECO:0000313" key="2">
    <source>
        <dbReference type="EMBL" id="KAH7176620.1"/>
    </source>
</evidence>
<evidence type="ECO:0000313" key="3">
    <source>
        <dbReference type="Proteomes" id="UP000738349"/>
    </source>
</evidence>